<evidence type="ECO:0000256" key="1">
    <source>
        <dbReference type="ARBA" id="ARBA00006620"/>
    </source>
</evidence>
<dbReference type="EMBL" id="MFUC01000009">
    <property type="protein sequence ID" value="OGI72244.1"/>
    <property type="molecule type" value="Genomic_DNA"/>
</dbReference>
<dbReference type="Proteomes" id="UP000179686">
    <property type="component" value="Unassembled WGS sequence"/>
</dbReference>
<evidence type="ECO:0000256" key="6">
    <source>
        <dbReference type="ARBA" id="ARBA00022884"/>
    </source>
</evidence>
<name>A0A1F6VRM7_9BACT</name>
<dbReference type="Gene3D" id="3.30.920.30">
    <property type="entry name" value="Hypothetical protein"/>
    <property type="match status" value="1"/>
</dbReference>
<dbReference type="STRING" id="1801752.A3J61_02030"/>
<keyword evidence="7" id="KW-0346">Stress response</keyword>
<reference evidence="8 9" key="1">
    <citation type="journal article" date="2016" name="Nat. Commun.">
        <title>Thousands of microbial genomes shed light on interconnected biogeochemical processes in an aquifer system.</title>
        <authorList>
            <person name="Anantharaman K."/>
            <person name="Brown C.T."/>
            <person name="Hug L.A."/>
            <person name="Sharon I."/>
            <person name="Castelle C.J."/>
            <person name="Probst A.J."/>
            <person name="Thomas B.C."/>
            <person name="Singh A."/>
            <person name="Wilkins M.J."/>
            <person name="Karaoz U."/>
            <person name="Brodie E.L."/>
            <person name="Williams K.H."/>
            <person name="Hubbard S.S."/>
            <person name="Banfield J.F."/>
        </authorList>
    </citation>
    <scope>NUCLEOTIDE SEQUENCE [LARGE SCALE GENOMIC DNA]</scope>
</reference>
<evidence type="ECO:0000256" key="3">
    <source>
        <dbReference type="ARBA" id="ARBA00022722"/>
    </source>
</evidence>
<dbReference type="Pfam" id="PF07927">
    <property type="entry name" value="HicA_toxin"/>
    <property type="match status" value="1"/>
</dbReference>
<protein>
    <recommendedName>
        <fullName evidence="10">Type II toxin-antitoxin system HicA family toxin</fullName>
    </recommendedName>
</protein>
<evidence type="ECO:0000256" key="5">
    <source>
        <dbReference type="ARBA" id="ARBA00022801"/>
    </source>
</evidence>
<dbReference type="GO" id="GO:0003729">
    <property type="term" value="F:mRNA binding"/>
    <property type="evidence" value="ECO:0007669"/>
    <property type="project" value="InterPro"/>
</dbReference>
<organism evidence="8 9">
    <name type="scientific">Candidatus Nomurabacteria bacterium RIFCSPHIGHO2_02_FULL_38_15</name>
    <dbReference type="NCBI Taxonomy" id="1801752"/>
    <lineage>
        <taxon>Bacteria</taxon>
        <taxon>Candidatus Nomuraibacteriota</taxon>
    </lineage>
</organism>
<evidence type="ECO:0000313" key="9">
    <source>
        <dbReference type="Proteomes" id="UP000179686"/>
    </source>
</evidence>
<keyword evidence="5" id="KW-0378">Hydrolase</keyword>
<dbReference type="GO" id="GO:0016787">
    <property type="term" value="F:hydrolase activity"/>
    <property type="evidence" value="ECO:0007669"/>
    <property type="project" value="UniProtKB-KW"/>
</dbReference>
<dbReference type="AlphaFoldDB" id="A0A1F6VRM7"/>
<keyword evidence="6" id="KW-0694">RNA-binding</keyword>
<comment type="similarity">
    <text evidence="1">Belongs to the HicA mRNA interferase family.</text>
</comment>
<accession>A0A1F6VRM7</accession>
<evidence type="ECO:0000256" key="4">
    <source>
        <dbReference type="ARBA" id="ARBA00022759"/>
    </source>
</evidence>
<comment type="caution">
    <text evidence="8">The sequence shown here is derived from an EMBL/GenBank/DDBJ whole genome shotgun (WGS) entry which is preliminary data.</text>
</comment>
<evidence type="ECO:0000256" key="2">
    <source>
        <dbReference type="ARBA" id="ARBA00022649"/>
    </source>
</evidence>
<dbReference type="SUPFAM" id="SSF54786">
    <property type="entry name" value="YcfA/nrd intein domain"/>
    <property type="match status" value="1"/>
</dbReference>
<dbReference type="InterPro" id="IPR012933">
    <property type="entry name" value="HicA_mRNA_interferase"/>
</dbReference>
<evidence type="ECO:0000313" key="8">
    <source>
        <dbReference type="EMBL" id="OGI72244.1"/>
    </source>
</evidence>
<keyword evidence="4" id="KW-0255">Endonuclease</keyword>
<sequence length="77" mass="9266">MPKRFFNWAFRDVESFLKKKGFKLNYTNASHFYYIGFYNKLVRNVCVPFHGSKIIKPRTLKGIILQSGIDQKEWFEK</sequence>
<dbReference type="InterPro" id="IPR038570">
    <property type="entry name" value="HicA_sf"/>
</dbReference>
<dbReference type="GO" id="GO:0004519">
    <property type="term" value="F:endonuclease activity"/>
    <property type="evidence" value="ECO:0007669"/>
    <property type="project" value="UniProtKB-KW"/>
</dbReference>
<proteinExistence type="inferred from homology"/>
<gene>
    <name evidence="8" type="ORF">A3J61_02030</name>
</gene>
<evidence type="ECO:0000256" key="7">
    <source>
        <dbReference type="ARBA" id="ARBA00023016"/>
    </source>
</evidence>
<evidence type="ECO:0008006" key="10">
    <source>
        <dbReference type="Google" id="ProtNLM"/>
    </source>
</evidence>
<keyword evidence="3" id="KW-0540">Nuclease</keyword>
<keyword evidence="2" id="KW-1277">Toxin-antitoxin system</keyword>